<feature type="compositionally biased region" description="Polar residues" evidence="1">
    <location>
        <begin position="795"/>
        <end position="814"/>
    </location>
</feature>
<feature type="compositionally biased region" description="Low complexity" evidence="1">
    <location>
        <begin position="746"/>
        <end position="755"/>
    </location>
</feature>
<dbReference type="PANTHER" id="PTHR12460">
    <property type="entry name" value="CYCLIN-DEPENDENT KINASE INHIBITOR-RELATED PROTEIN"/>
    <property type="match status" value="1"/>
</dbReference>
<dbReference type="Proteomes" id="UP001430584">
    <property type="component" value="Unassembled WGS sequence"/>
</dbReference>
<feature type="region of interest" description="Disordered" evidence="1">
    <location>
        <begin position="273"/>
        <end position="315"/>
    </location>
</feature>
<evidence type="ECO:0000256" key="1">
    <source>
        <dbReference type="SAM" id="MobiDB-lite"/>
    </source>
</evidence>
<feature type="compositionally biased region" description="Polar residues" evidence="1">
    <location>
        <begin position="756"/>
        <end position="766"/>
    </location>
</feature>
<feature type="region of interest" description="Disordered" evidence="1">
    <location>
        <begin position="746"/>
        <end position="769"/>
    </location>
</feature>
<dbReference type="RefSeq" id="XP_066632046.1">
    <property type="nucleotide sequence ID" value="XM_066777951.1"/>
</dbReference>
<proteinExistence type="predicted"/>
<feature type="region of interest" description="Disordered" evidence="1">
    <location>
        <begin position="563"/>
        <end position="661"/>
    </location>
</feature>
<feature type="compositionally biased region" description="Low complexity" evidence="1">
    <location>
        <begin position="218"/>
        <end position="235"/>
    </location>
</feature>
<accession>A0ABR3CEG7</accession>
<feature type="region of interest" description="Disordered" evidence="1">
    <location>
        <begin position="152"/>
        <end position="237"/>
    </location>
</feature>
<organism evidence="2 3">
    <name type="scientific">Diplodia seriata</name>
    <dbReference type="NCBI Taxonomy" id="420778"/>
    <lineage>
        <taxon>Eukaryota</taxon>
        <taxon>Fungi</taxon>
        <taxon>Dikarya</taxon>
        <taxon>Ascomycota</taxon>
        <taxon>Pezizomycotina</taxon>
        <taxon>Dothideomycetes</taxon>
        <taxon>Dothideomycetes incertae sedis</taxon>
        <taxon>Botryosphaeriales</taxon>
        <taxon>Botryosphaeriaceae</taxon>
        <taxon>Diplodia</taxon>
    </lineage>
</organism>
<feature type="compositionally biased region" description="Polar residues" evidence="1">
    <location>
        <begin position="172"/>
        <end position="217"/>
    </location>
</feature>
<feature type="compositionally biased region" description="Basic residues" evidence="1">
    <location>
        <begin position="588"/>
        <end position="609"/>
    </location>
</feature>
<keyword evidence="3" id="KW-1185">Reference proteome</keyword>
<gene>
    <name evidence="2" type="ORF">SLS55_006522</name>
</gene>
<evidence type="ECO:0000313" key="2">
    <source>
        <dbReference type="EMBL" id="KAL0259017.1"/>
    </source>
</evidence>
<feature type="region of interest" description="Disordered" evidence="1">
    <location>
        <begin position="835"/>
        <end position="855"/>
    </location>
</feature>
<comment type="caution">
    <text evidence="2">The sequence shown here is derived from an EMBL/GenBank/DDBJ whole genome shotgun (WGS) entry which is preliminary data.</text>
</comment>
<dbReference type="EMBL" id="JAJVCZ030000006">
    <property type="protein sequence ID" value="KAL0259017.1"/>
    <property type="molecule type" value="Genomic_DNA"/>
</dbReference>
<feature type="region of interest" description="Disordered" evidence="1">
    <location>
        <begin position="793"/>
        <end position="820"/>
    </location>
</feature>
<reference evidence="2 3" key="1">
    <citation type="submission" date="2024-02" db="EMBL/GenBank/DDBJ databases">
        <title>De novo assembly and annotation of 12 fungi associated with fruit tree decline syndrome in Ontario, Canada.</title>
        <authorList>
            <person name="Sulman M."/>
            <person name="Ellouze W."/>
            <person name="Ilyukhin E."/>
        </authorList>
    </citation>
    <scope>NUCLEOTIDE SEQUENCE [LARGE SCALE GENOMIC DNA]</scope>
    <source>
        <strain evidence="2 3">FDS-637</strain>
    </source>
</reference>
<name>A0ABR3CEG7_9PEZI</name>
<feature type="region of interest" description="Disordered" evidence="1">
    <location>
        <begin position="1"/>
        <end position="36"/>
    </location>
</feature>
<feature type="compositionally biased region" description="Polar residues" evidence="1">
    <location>
        <begin position="25"/>
        <end position="36"/>
    </location>
</feature>
<feature type="compositionally biased region" description="Acidic residues" evidence="1">
    <location>
        <begin position="838"/>
        <end position="855"/>
    </location>
</feature>
<dbReference type="GeneID" id="92010607"/>
<sequence>MTSYPPSHGFSDSSVRSPSGPNSSQQSVSAHSVTTPMASHPQIDYADYHTASAPVLRTPAMGFPTLSYNENQIQAARLEAQSRYGIHVQAATQQQHALKAQYQQQLEQQREDEQRQYHKQHQSQLYQRRKQREQLQCEQLQREQLQRSQQFLTVPGQQRHRQQQQFPPATVAEQQQNLQLQTPVMSPNQANSPINQQQNNGYQNFHQQEPPQTLQQHNIQQRGLQQNLQQQSIQRHNTVQQHNLHQPGIQPQNIHQPNPQQLPTIHQHNHRTINQSPAPATAPTSAATPTATATATATPFPTAAPTAPPQPLSNNNNTNILNINPTLPPLPPLLIEPHPLSKSIDNLILLHHPLVPRAVDRLSMTTASSLLRLCADFEYRDLSADCAVALTPATRAWLAAHLRELNAARRESARRLYERWQRCVQERAARCYNVRTGEVDWVQQEEVEVPGGTERELRMLDWEAREAMGRIEIPQDGRIVVFPLIRPGWELLQLRQVRGPSAKEWEDFVVDDVGELRRQKENREKEEREQREREEEALAGGQGDDDDEVTIVGSRVLSEDEMRAVAAQRSAKPAKQPPAKNIAAASAKPKKVSLKAMAQKKTHGRKKSATAKAKGGMPKPSVSAEANNVASNVNQSNTAPAQSAPQISDYPPIHSEAPQNTNQNISVAAPTIDLTTTVRSPPAAQVSEYGPIYATDTATSGVPNYGPIYGTSTAASGASDYPPIHDTNTSAAQVSDYGPIYATGSTAEASTTSPSIQPNTTATVSNIPPPTGTIDFSEIDRFLGLGMGGLPGNAATDTSSQVSSALQNQPSELGSHNDGDVAAGQMMAQMDGVFEPNFGEDDHELDDLFEGEIDE</sequence>
<feature type="region of interest" description="Disordered" evidence="1">
    <location>
        <begin position="102"/>
        <end position="128"/>
    </location>
</feature>
<feature type="compositionally biased region" description="Low complexity" evidence="1">
    <location>
        <begin position="11"/>
        <end position="24"/>
    </location>
</feature>
<feature type="compositionally biased region" description="Basic and acidic residues" evidence="1">
    <location>
        <begin position="520"/>
        <end position="536"/>
    </location>
</feature>
<feature type="compositionally biased region" description="Low complexity" evidence="1">
    <location>
        <begin position="621"/>
        <end position="639"/>
    </location>
</feature>
<evidence type="ECO:0000313" key="3">
    <source>
        <dbReference type="Proteomes" id="UP001430584"/>
    </source>
</evidence>
<feature type="compositionally biased region" description="Low complexity" evidence="1">
    <location>
        <begin position="277"/>
        <end position="305"/>
    </location>
</feature>
<protein>
    <submittedName>
        <fullName evidence="2">Uncharacterized protein</fullName>
    </submittedName>
</protein>
<feature type="region of interest" description="Disordered" evidence="1">
    <location>
        <begin position="520"/>
        <end position="548"/>
    </location>
</feature>
<feature type="compositionally biased region" description="Basic residues" evidence="1">
    <location>
        <begin position="117"/>
        <end position="128"/>
    </location>
</feature>